<organism evidence="1">
    <name type="scientific">Anguilla anguilla</name>
    <name type="common">European freshwater eel</name>
    <name type="synonym">Muraena anguilla</name>
    <dbReference type="NCBI Taxonomy" id="7936"/>
    <lineage>
        <taxon>Eukaryota</taxon>
        <taxon>Metazoa</taxon>
        <taxon>Chordata</taxon>
        <taxon>Craniata</taxon>
        <taxon>Vertebrata</taxon>
        <taxon>Euteleostomi</taxon>
        <taxon>Actinopterygii</taxon>
        <taxon>Neopterygii</taxon>
        <taxon>Teleostei</taxon>
        <taxon>Anguilliformes</taxon>
        <taxon>Anguillidae</taxon>
        <taxon>Anguilla</taxon>
    </lineage>
</organism>
<evidence type="ECO:0000313" key="1">
    <source>
        <dbReference type="EMBL" id="JAH77889.1"/>
    </source>
</evidence>
<accession>A0A0E9VID8</accession>
<proteinExistence type="predicted"/>
<name>A0A0E9VID8_ANGAN</name>
<dbReference type="EMBL" id="GBXM01030688">
    <property type="protein sequence ID" value="JAH77889.1"/>
    <property type="molecule type" value="Transcribed_RNA"/>
</dbReference>
<reference evidence="1" key="1">
    <citation type="submission" date="2014-11" db="EMBL/GenBank/DDBJ databases">
        <authorList>
            <person name="Amaro Gonzalez C."/>
        </authorList>
    </citation>
    <scope>NUCLEOTIDE SEQUENCE</scope>
</reference>
<reference evidence="1" key="2">
    <citation type="journal article" date="2015" name="Fish Shellfish Immunol.">
        <title>Early steps in the European eel (Anguilla anguilla)-Vibrio vulnificus interaction in the gills: Role of the RtxA13 toxin.</title>
        <authorList>
            <person name="Callol A."/>
            <person name="Pajuelo D."/>
            <person name="Ebbesson L."/>
            <person name="Teles M."/>
            <person name="MacKenzie S."/>
            <person name="Amaro C."/>
        </authorList>
    </citation>
    <scope>NUCLEOTIDE SEQUENCE</scope>
</reference>
<sequence>MPLADRANNGSPRSATATSSMISVICPGAIVQRVPWCAVSERLVLDVVAHHLVFRTPPLHRHFGDCTLVLIRVPAGEFQLSSLGLSAPSLRCRHHT</sequence>
<dbReference type="AlphaFoldDB" id="A0A0E9VID8"/>
<protein>
    <submittedName>
        <fullName evidence="1">Uncharacterized protein</fullName>
    </submittedName>
</protein>